<evidence type="ECO:0000256" key="6">
    <source>
        <dbReference type="ARBA" id="ARBA00023295"/>
    </source>
</evidence>
<keyword evidence="9" id="KW-0472">Membrane</keyword>
<evidence type="ECO:0000256" key="8">
    <source>
        <dbReference type="ARBA" id="ARBA00023326"/>
    </source>
</evidence>
<dbReference type="PANTHER" id="PTHR31983:SF0">
    <property type="entry name" value="GLUCAN ENDO-1,3-BETA-D-GLUCOSIDASE 2"/>
    <property type="match status" value="1"/>
</dbReference>
<gene>
    <name evidence="11" type="ORF">ALAG00032_LOCUS6185</name>
</gene>
<keyword evidence="7" id="KW-0961">Cell wall biogenesis/degradation</keyword>
<evidence type="ECO:0000259" key="10">
    <source>
        <dbReference type="Pfam" id="PF17652"/>
    </source>
</evidence>
<dbReference type="AlphaFoldDB" id="A0A7S3JWT5"/>
<feature type="transmembrane region" description="Helical" evidence="9">
    <location>
        <begin position="6"/>
        <end position="25"/>
    </location>
</feature>
<evidence type="ECO:0000256" key="3">
    <source>
        <dbReference type="ARBA" id="ARBA00012780"/>
    </source>
</evidence>
<keyword evidence="4" id="KW-0378">Hydrolase</keyword>
<organism evidence="11">
    <name type="scientific">Aureoumbra lagunensis</name>
    <dbReference type="NCBI Taxonomy" id="44058"/>
    <lineage>
        <taxon>Eukaryota</taxon>
        <taxon>Sar</taxon>
        <taxon>Stramenopiles</taxon>
        <taxon>Ochrophyta</taxon>
        <taxon>Pelagophyceae</taxon>
        <taxon>Pelagomonadales</taxon>
        <taxon>Aureoumbra</taxon>
    </lineage>
</organism>
<name>A0A7S3JWT5_9STRA</name>
<dbReference type="InterPro" id="IPR005200">
    <property type="entry name" value="Endo-beta-glucanase"/>
</dbReference>
<dbReference type="PANTHER" id="PTHR31983">
    <property type="entry name" value="ENDO-1,3(4)-BETA-GLUCANASE 1"/>
    <property type="match status" value="1"/>
</dbReference>
<dbReference type="GO" id="GO:0052861">
    <property type="term" value="F:endo-1,3(4)-beta-glucanase activity"/>
    <property type="evidence" value="ECO:0007669"/>
    <property type="project" value="InterPro"/>
</dbReference>
<dbReference type="PROSITE" id="PS52008">
    <property type="entry name" value="GH81"/>
    <property type="match status" value="1"/>
</dbReference>
<evidence type="ECO:0000256" key="1">
    <source>
        <dbReference type="ARBA" id="ARBA00000382"/>
    </source>
</evidence>
<reference evidence="11" key="1">
    <citation type="submission" date="2021-01" db="EMBL/GenBank/DDBJ databases">
        <authorList>
            <person name="Corre E."/>
            <person name="Pelletier E."/>
            <person name="Niang G."/>
            <person name="Scheremetjew M."/>
            <person name="Finn R."/>
            <person name="Kale V."/>
            <person name="Holt S."/>
            <person name="Cochrane G."/>
            <person name="Meng A."/>
            <person name="Brown T."/>
            <person name="Cohen L."/>
        </authorList>
    </citation>
    <scope>NUCLEOTIDE SEQUENCE</scope>
    <source>
        <strain evidence="11">CCMP1510</strain>
    </source>
</reference>
<accession>A0A7S3JWT5</accession>
<evidence type="ECO:0000313" key="11">
    <source>
        <dbReference type="EMBL" id="CAE0365442.1"/>
    </source>
</evidence>
<keyword evidence="5" id="KW-0119">Carbohydrate metabolism</keyword>
<dbReference type="Gene3D" id="2.70.98.30">
    <property type="entry name" value="Golgi alpha-mannosidase II, domain 4"/>
    <property type="match status" value="1"/>
</dbReference>
<evidence type="ECO:0000256" key="2">
    <source>
        <dbReference type="ARBA" id="ARBA00010730"/>
    </source>
</evidence>
<feature type="domain" description="Glycosyl hydrolase family 81 C-terminal" evidence="10">
    <location>
        <begin position="493"/>
        <end position="820"/>
    </location>
</feature>
<dbReference type="Pfam" id="PF17652">
    <property type="entry name" value="Glyco_hydro81C"/>
    <property type="match status" value="1"/>
</dbReference>
<keyword evidence="9" id="KW-1133">Transmembrane helix</keyword>
<evidence type="ECO:0000256" key="7">
    <source>
        <dbReference type="ARBA" id="ARBA00023316"/>
    </source>
</evidence>
<evidence type="ECO:0000256" key="5">
    <source>
        <dbReference type="ARBA" id="ARBA00023277"/>
    </source>
</evidence>
<protein>
    <recommendedName>
        <fullName evidence="3">glucan endo-1,3-beta-D-glucosidase</fullName>
        <ecNumber evidence="3">3.2.1.39</ecNumber>
    </recommendedName>
</protein>
<keyword evidence="8" id="KW-0624">Polysaccharide degradation</keyword>
<dbReference type="EMBL" id="HBIJ01008766">
    <property type="protein sequence ID" value="CAE0365442.1"/>
    <property type="molecule type" value="Transcribed_RNA"/>
</dbReference>
<evidence type="ECO:0000256" key="9">
    <source>
        <dbReference type="SAM" id="Phobius"/>
    </source>
</evidence>
<dbReference type="GO" id="GO:0071555">
    <property type="term" value="P:cell wall organization"/>
    <property type="evidence" value="ECO:0007669"/>
    <property type="project" value="UniProtKB-KW"/>
</dbReference>
<comment type="similarity">
    <text evidence="2">Belongs to the glycosyl hydrolase 81 family.</text>
</comment>
<evidence type="ECO:0000256" key="4">
    <source>
        <dbReference type="ARBA" id="ARBA00022801"/>
    </source>
</evidence>
<dbReference type="GO" id="GO:0042973">
    <property type="term" value="F:glucan endo-1,3-beta-D-glucosidase activity"/>
    <property type="evidence" value="ECO:0007669"/>
    <property type="project" value="UniProtKB-EC"/>
</dbReference>
<keyword evidence="9" id="KW-0812">Transmembrane</keyword>
<comment type="catalytic activity">
    <reaction evidence="1">
        <text>Hydrolysis of (1-&gt;3)-beta-D-glucosidic linkages in (1-&gt;3)-beta-D-glucans.</text>
        <dbReference type="EC" id="3.2.1.39"/>
    </reaction>
</comment>
<proteinExistence type="inferred from homology"/>
<sequence>MWGKKVLIWIGGLLIGLAIVYELIINIKRRHPGILWTQGKKAPPYPWTSHPMPPSKAWGVVEGPKPTGAWYMNLVVTDNDAFMPSVATPYAYGINQSKLMIGYGPAHRVLTAATITDNFELDLLIGFQSERKSKELLSADLLTATLGIESKNGGFIKARFARGSPYTTLEIMDIGKDKLILSSKNGIASISADEIGIEDGPASCSARVACFGLDGDCCPTTDGVRLNCCDAFDHSISGIYFTVVTVDGLKWRLYASSYIQFKHIGLPNAVGHYIGYEIHAAAGAFESEEHHKWRGVLRIAHIPDIAENGQNQGSRLAVDILDKHAYVYPIASNIEWSTMPDDELQAILDFHFAVKRIGKDDIDTPDQDLIQHQSHDFGEFIPKNKEHKKNTNHRSQYETARRDLLLLALPHHVAVLQVDPQIDIPIQKSPFTCVKGDLTYVKGSTWRMLEGLTAIEFSAPRRATPSMLNPTQSALKKDVLSLPPIGAFDEHKLAKLTSSYGSGKRATQLALLALACNSLNLIDEAKKAAETTLRALNPWLDPDYISSLLVYDKSYGGIVTKTGLENIQADFGQGWYNDHHFHYGYHLFAAACVLHILGPHSLTSTQKAALAAMLGDVATEIPKTIPGKRTIRRGNAPNQNYFPVARHKDFYEGHSWASGLFEMPMGKNQESSSEATHCYYGVSLLGVATNDYELRDWGRLLLAMEMRAARYYWHVSGFNRYPEPFGSNVVVSIIGGNLLSSQTFFGTNKLFAILVNSMPFTPISEDLLTPPRYIHKCVEQAVAELPSLHDDDDPALSSWRALLLQLVAITDPTQAFSVIIALSMANPPPQLDQTQSIGSMLYWVATRPDPGFLNFFDDDTYTDYAPSHAPTTASRRAEMGEPMCAAHDRCLKYGLNNGNCCPTEANVMLWCCHALQ</sequence>
<keyword evidence="6" id="KW-0326">Glycosidase</keyword>
<dbReference type="EC" id="3.2.1.39" evidence="3"/>
<dbReference type="InterPro" id="IPR040720">
    <property type="entry name" value="GH81_C"/>
</dbReference>
<dbReference type="GO" id="GO:0000272">
    <property type="term" value="P:polysaccharide catabolic process"/>
    <property type="evidence" value="ECO:0007669"/>
    <property type="project" value="UniProtKB-KW"/>
</dbReference>